<keyword evidence="3" id="KW-1185">Reference proteome</keyword>
<organism evidence="2 3">
    <name type="scientific">Chlamydomonas reinhardtii</name>
    <name type="common">Chlamydomonas smithii</name>
    <dbReference type="NCBI Taxonomy" id="3055"/>
    <lineage>
        <taxon>Eukaryota</taxon>
        <taxon>Viridiplantae</taxon>
        <taxon>Chlorophyta</taxon>
        <taxon>core chlorophytes</taxon>
        <taxon>Chlorophyceae</taxon>
        <taxon>CS clade</taxon>
        <taxon>Chlamydomonadales</taxon>
        <taxon>Chlamydomonadaceae</taxon>
        <taxon>Chlamydomonas</taxon>
    </lineage>
</organism>
<feature type="region of interest" description="Disordered" evidence="1">
    <location>
        <begin position="24"/>
        <end position="55"/>
    </location>
</feature>
<proteinExistence type="predicted"/>
<feature type="compositionally biased region" description="Basic residues" evidence="1">
    <location>
        <begin position="46"/>
        <end position="55"/>
    </location>
</feature>
<sequence>MAANGPLSPAGTPRIVLVAWRGPSSWRPEATPSPPSRLGQSAGGCRSRRTWRVLE</sequence>
<name>A0A2K3D773_CHLRE</name>
<dbReference type="KEGG" id="cre:CHLRE_11g467534v5"/>
<dbReference type="GeneID" id="66055202"/>
<evidence type="ECO:0000313" key="3">
    <source>
        <dbReference type="Proteomes" id="UP000006906"/>
    </source>
</evidence>
<reference evidence="2 3" key="1">
    <citation type="journal article" date="2007" name="Science">
        <title>The Chlamydomonas genome reveals the evolution of key animal and plant functions.</title>
        <authorList>
            <person name="Merchant S.S."/>
            <person name="Prochnik S.E."/>
            <person name="Vallon O."/>
            <person name="Harris E.H."/>
            <person name="Karpowicz S.J."/>
            <person name="Witman G.B."/>
            <person name="Terry A."/>
            <person name="Salamov A."/>
            <person name="Fritz-Laylin L.K."/>
            <person name="Marechal-Drouard L."/>
            <person name="Marshall W.F."/>
            <person name="Qu L.H."/>
            <person name="Nelson D.R."/>
            <person name="Sanderfoot A.A."/>
            <person name="Spalding M.H."/>
            <person name="Kapitonov V.V."/>
            <person name="Ren Q."/>
            <person name="Ferris P."/>
            <person name="Lindquist E."/>
            <person name="Shapiro H."/>
            <person name="Lucas S.M."/>
            <person name="Grimwood J."/>
            <person name="Schmutz J."/>
            <person name="Cardol P."/>
            <person name="Cerutti H."/>
            <person name="Chanfreau G."/>
            <person name="Chen C.L."/>
            <person name="Cognat V."/>
            <person name="Croft M.T."/>
            <person name="Dent R."/>
            <person name="Dutcher S."/>
            <person name="Fernandez E."/>
            <person name="Fukuzawa H."/>
            <person name="Gonzalez-Ballester D."/>
            <person name="Gonzalez-Halphen D."/>
            <person name="Hallmann A."/>
            <person name="Hanikenne M."/>
            <person name="Hippler M."/>
            <person name="Inwood W."/>
            <person name="Jabbari K."/>
            <person name="Kalanon M."/>
            <person name="Kuras R."/>
            <person name="Lefebvre P.A."/>
            <person name="Lemaire S.D."/>
            <person name="Lobanov A.V."/>
            <person name="Lohr M."/>
            <person name="Manuell A."/>
            <person name="Meier I."/>
            <person name="Mets L."/>
            <person name="Mittag M."/>
            <person name="Mittelmeier T."/>
            <person name="Moroney J.V."/>
            <person name="Moseley J."/>
            <person name="Napoli C."/>
            <person name="Nedelcu A.M."/>
            <person name="Niyogi K."/>
            <person name="Novoselov S.V."/>
            <person name="Paulsen I.T."/>
            <person name="Pazour G."/>
            <person name="Purton S."/>
            <person name="Ral J.P."/>
            <person name="Riano-Pachon D.M."/>
            <person name="Riekhof W."/>
            <person name="Rymarquis L."/>
            <person name="Schroda M."/>
            <person name="Stern D."/>
            <person name="Umen J."/>
            <person name="Willows R."/>
            <person name="Wilson N."/>
            <person name="Zimmer S.L."/>
            <person name="Allmer J."/>
            <person name="Balk J."/>
            <person name="Bisova K."/>
            <person name="Chen C.J."/>
            <person name="Elias M."/>
            <person name="Gendler K."/>
            <person name="Hauser C."/>
            <person name="Lamb M.R."/>
            <person name="Ledford H."/>
            <person name="Long J.C."/>
            <person name="Minagawa J."/>
            <person name="Page M.D."/>
            <person name="Pan J."/>
            <person name="Pootakham W."/>
            <person name="Roje S."/>
            <person name="Rose A."/>
            <person name="Stahlberg E."/>
            <person name="Terauchi A.M."/>
            <person name="Yang P."/>
            <person name="Ball S."/>
            <person name="Bowler C."/>
            <person name="Dieckmann C.L."/>
            <person name="Gladyshev V.N."/>
            <person name="Green P."/>
            <person name="Jorgensen R."/>
            <person name="Mayfield S."/>
            <person name="Mueller-Roeber B."/>
            <person name="Rajamani S."/>
            <person name="Sayre R.T."/>
            <person name="Brokstein P."/>
            <person name="Dubchak I."/>
            <person name="Goodstein D."/>
            <person name="Hornick L."/>
            <person name="Huang Y.W."/>
            <person name="Jhaveri J."/>
            <person name="Luo Y."/>
            <person name="Martinez D."/>
            <person name="Ngau W.C."/>
            <person name="Otillar B."/>
            <person name="Poliakov A."/>
            <person name="Porter A."/>
            <person name="Szajkowski L."/>
            <person name="Werner G."/>
            <person name="Zhou K."/>
            <person name="Grigoriev I.V."/>
            <person name="Rokhsar D.S."/>
            <person name="Grossman A.R."/>
        </authorList>
    </citation>
    <scope>NUCLEOTIDE SEQUENCE [LARGE SCALE GENOMIC DNA]</scope>
    <source>
        <strain evidence="3">CC-503</strain>
    </source>
</reference>
<dbReference type="Gramene" id="PNW76378">
    <property type="protein sequence ID" value="PNW76378"/>
    <property type="gene ID" value="CHLRE_11g467534v5"/>
</dbReference>
<dbReference type="InParanoid" id="A0A2K3D773"/>
<accession>A0A2K3D773</accession>
<evidence type="ECO:0000313" key="2">
    <source>
        <dbReference type="EMBL" id="PNW76378.1"/>
    </source>
</evidence>
<dbReference type="EMBL" id="CM008972">
    <property type="protein sequence ID" value="PNW76378.1"/>
    <property type="molecule type" value="Genomic_DNA"/>
</dbReference>
<evidence type="ECO:0000256" key="1">
    <source>
        <dbReference type="SAM" id="MobiDB-lite"/>
    </source>
</evidence>
<dbReference type="Proteomes" id="UP000006906">
    <property type="component" value="Chromosome 11"/>
</dbReference>
<dbReference type="AlphaFoldDB" id="A0A2K3D773"/>
<protein>
    <submittedName>
        <fullName evidence="2">Uncharacterized protein</fullName>
    </submittedName>
</protein>
<gene>
    <name evidence="2" type="ORF">CHLRE_11g467534v5</name>
</gene>
<dbReference type="RefSeq" id="XP_042919294.1">
    <property type="nucleotide sequence ID" value="XM_043067293.1"/>
</dbReference>